<dbReference type="EMBL" id="CP059269">
    <property type="protein sequence ID" value="QLQ79579.1"/>
    <property type="molecule type" value="Genomic_DNA"/>
</dbReference>
<proteinExistence type="inferred from homology"/>
<evidence type="ECO:0000313" key="8">
    <source>
        <dbReference type="Proteomes" id="UP000510647"/>
    </source>
</evidence>
<feature type="transmembrane region" description="Helical" evidence="6">
    <location>
        <begin position="398"/>
        <end position="419"/>
    </location>
</feature>
<feature type="transmembrane region" description="Helical" evidence="6">
    <location>
        <begin position="124"/>
        <end position="140"/>
    </location>
</feature>
<gene>
    <name evidence="7" type="ORF">HG537_0C02260</name>
</gene>
<feature type="transmembrane region" description="Helical" evidence="6">
    <location>
        <begin position="305"/>
        <end position="326"/>
    </location>
</feature>
<reference evidence="7 8" key="1">
    <citation type="submission" date="2020-06" db="EMBL/GenBank/DDBJ databases">
        <title>The yeast mating-type switching endonuclease HO is a domesticated member of an unorthodox homing genetic element family.</title>
        <authorList>
            <person name="Coughlan A.Y."/>
            <person name="Lombardi L."/>
            <person name="Braun-Galleani S."/>
            <person name="Martos A.R."/>
            <person name="Galeote V."/>
            <person name="Bigey F."/>
            <person name="Dequin S."/>
            <person name="Byrne K.P."/>
            <person name="Wolfe K.H."/>
        </authorList>
    </citation>
    <scope>NUCLEOTIDE SEQUENCE [LARGE SCALE GENOMIC DNA]</scope>
    <source>
        <strain evidence="7 8">CBS2947</strain>
    </source>
</reference>
<dbReference type="InterPro" id="IPR008010">
    <property type="entry name" value="Tatp1"/>
</dbReference>
<feature type="transmembrane region" description="Helical" evidence="6">
    <location>
        <begin position="82"/>
        <end position="103"/>
    </location>
</feature>
<dbReference type="PANTHER" id="PTHR13317:SF4">
    <property type="entry name" value="TRANSMEMBRANE ANTERIOR POSTERIOR TRANSFORMATION PROTEIN 1 HOMOLOG"/>
    <property type="match status" value="1"/>
</dbReference>
<dbReference type="Pfam" id="PF05346">
    <property type="entry name" value="DUF747"/>
    <property type="match status" value="1"/>
</dbReference>
<dbReference type="GO" id="GO:0005789">
    <property type="term" value="C:endoplasmic reticulum membrane"/>
    <property type="evidence" value="ECO:0007669"/>
    <property type="project" value="TreeGrafter"/>
</dbReference>
<comment type="similarity">
    <text evidence="2">Belongs to the TAPT1 family.</text>
</comment>
<evidence type="ECO:0000256" key="1">
    <source>
        <dbReference type="ARBA" id="ARBA00004141"/>
    </source>
</evidence>
<evidence type="ECO:0000256" key="5">
    <source>
        <dbReference type="ARBA" id="ARBA00023136"/>
    </source>
</evidence>
<feature type="transmembrane region" description="Helical" evidence="6">
    <location>
        <begin position="367"/>
        <end position="386"/>
    </location>
</feature>
<dbReference type="AlphaFoldDB" id="A0A7H9HQM0"/>
<accession>A0A7H9HQM0</accession>
<keyword evidence="4 6" id="KW-1133">Transmembrane helix</keyword>
<sequence length="517" mass="59056">MVNDDSSSRLKAVQNDGSRKKASFGIWDLLYRCCSSVQSQLAELMYDKSSGTSSKAEENVEAERELEQLINMTRIPLRLEKFMLWTLLACFDCFLHYFTVMPLRIISDVFRIRKKGRWISRTHTERFMVFLIVIASIVLSKMDTSKAYHRIKRQSSVKLYMLFGVLEMADKMLASMGQSLFTVILSGKFFRQPRFRQFLLTGISLGYLICHGYVMVLQTVALNVAVNSYSNAFLTLLLSMQFAEIKASLLKRTDKEGLFQLAIADVVERSQITFILIIIALRNIFANSKLQSSLIPRSWTLHATSSVILGVLCGPMFSVIGSELLVDWVKHAYVTKFNRIRPKIYDKFLVIMCTDYTTSLKKFCDRLGLPIQALVVLFIVMIRPTLSQILEFNSFTNAAIAVFTLALVFICLIMIKILLRSLLISWSKRILANEQLSTIVTEQEYVPGMLSGGTGKIDQNARSIIHNARPRDVPRLKLQDSDTLPPTLNELRRIKDAKNPRSLESVTRYNMVSKRIW</sequence>
<evidence type="ECO:0000256" key="6">
    <source>
        <dbReference type="SAM" id="Phobius"/>
    </source>
</evidence>
<protein>
    <recommendedName>
        <fullName evidence="9">DUF747-domain-containing protein</fullName>
    </recommendedName>
</protein>
<evidence type="ECO:0000256" key="4">
    <source>
        <dbReference type="ARBA" id="ARBA00022989"/>
    </source>
</evidence>
<name>A0A7H9HQM0_9SACH</name>
<evidence type="ECO:0000256" key="2">
    <source>
        <dbReference type="ARBA" id="ARBA00008803"/>
    </source>
</evidence>
<keyword evidence="8" id="KW-1185">Reference proteome</keyword>
<evidence type="ECO:0000313" key="7">
    <source>
        <dbReference type="EMBL" id="QLQ79579.1"/>
    </source>
</evidence>
<comment type="subcellular location">
    <subcellularLocation>
        <location evidence="1">Membrane</location>
        <topology evidence="1">Multi-pass membrane protein</topology>
    </subcellularLocation>
</comment>
<organism evidence="7 8">
    <name type="scientific">Torulaspora globosa</name>
    <dbReference type="NCBI Taxonomy" id="48254"/>
    <lineage>
        <taxon>Eukaryota</taxon>
        <taxon>Fungi</taxon>
        <taxon>Dikarya</taxon>
        <taxon>Ascomycota</taxon>
        <taxon>Saccharomycotina</taxon>
        <taxon>Saccharomycetes</taxon>
        <taxon>Saccharomycetales</taxon>
        <taxon>Saccharomycetaceae</taxon>
        <taxon>Torulaspora</taxon>
    </lineage>
</organism>
<keyword evidence="3 6" id="KW-0812">Transmembrane</keyword>
<dbReference type="Proteomes" id="UP000510647">
    <property type="component" value="Chromosome 3"/>
</dbReference>
<feature type="transmembrane region" description="Helical" evidence="6">
    <location>
        <begin position="198"/>
        <end position="216"/>
    </location>
</feature>
<evidence type="ECO:0008006" key="9">
    <source>
        <dbReference type="Google" id="ProtNLM"/>
    </source>
</evidence>
<keyword evidence="5 6" id="KW-0472">Membrane</keyword>
<dbReference type="OrthoDB" id="5376140at2759"/>
<dbReference type="PANTHER" id="PTHR13317">
    <property type="entry name" value="TRANSMEMBRANE ANTERIOR POSTERIOR TRANSFORMATION PROTEIN 1 HOMOLOG"/>
    <property type="match status" value="1"/>
</dbReference>
<evidence type="ECO:0000256" key="3">
    <source>
        <dbReference type="ARBA" id="ARBA00022692"/>
    </source>
</evidence>